<reference evidence="1" key="1">
    <citation type="submission" date="2023-10" db="EMBL/GenBank/DDBJ databases">
        <title>Genome assembly of Pristionchus species.</title>
        <authorList>
            <person name="Yoshida K."/>
            <person name="Sommer R.J."/>
        </authorList>
    </citation>
    <scope>NUCLEOTIDE SEQUENCE</scope>
    <source>
        <strain evidence="1">RS5133</strain>
    </source>
</reference>
<comment type="caution">
    <text evidence="1">The sequence shown here is derived from an EMBL/GenBank/DDBJ whole genome shotgun (WGS) entry which is preliminary data.</text>
</comment>
<name>A0AAV5VAR1_9BILA</name>
<dbReference type="AlphaFoldDB" id="A0AAV5VAR1"/>
<feature type="non-terminal residue" evidence="1">
    <location>
        <position position="85"/>
    </location>
</feature>
<gene>
    <name evidence="1" type="ORF">PFISCL1PPCAC_6635</name>
</gene>
<proteinExistence type="predicted"/>
<protein>
    <submittedName>
        <fullName evidence="1">Uncharacterized protein</fullName>
    </submittedName>
</protein>
<feature type="non-terminal residue" evidence="1">
    <location>
        <position position="1"/>
    </location>
</feature>
<organism evidence="1 2">
    <name type="scientific">Pristionchus fissidentatus</name>
    <dbReference type="NCBI Taxonomy" id="1538716"/>
    <lineage>
        <taxon>Eukaryota</taxon>
        <taxon>Metazoa</taxon>
        <taxon>Ecdysozoa</taxon>
        <taxon>Nematoda</taxon>
        <taxon>Chromadorea</taxon>
        <taxon>Rhabditida</taxon>
        <taxon>Rhabditina</taxon>
        <taxon>Diplogasteromorpha</taxon>
        <taxon>Diplogasteroidea</taxon>
        <taxon>Neodiplogasteridae</taxon>
        <taxon>Pristionchus</taxon>
    </lineage>
</organism>
<dbReference type="Proteomes" id="UP001432322">
    <property type="component" value="Unassembled WGS sequence"/>
</dbReference>
<dbReference type="EMBL" id="BTSY01000002">
    <property type="protein sequence ID" value="GMT15338.1"/>
    <property type="molecule type" value="Genomic_DNA"/>
</dbReference>
<evidence type="ECO:0000313" key="2">
    <source>
        <dbReference type="Proteomes" id="UP001432322"/>
    </source>
</evidence>
<sequence length="85" mass="9535">VNSAIHREFSTKACPTGFSLTYFANKKDTRMATIDCDSTTGRWQAKTAKGSNIIIPSRGTVVCLSNDYKPENHNFEAQQDLKIFF</sequence>
<accession>A0AAV5VAR1</accession>
<keyword evidence="2" id="KW-1185">Reference proteome</keyword>
<evidence type="ECO:0000313" key="1">
    <source>
        <dbReference type="EMBL" id="GMT15338.1"/>
    </source>
</evidence>